<evidence type="ECO:0000256" key="2">
    <source>
        <dbReference type="SAM" id="MobiDB-lite"/>
    </source>
</evidence>
<feature type="compositionally biased region" description="Low complexity" evidence="2">
    <location>
        <begin position="170"/>
        <end position="189"/>
    </location>
</feature>
<dbReference type="GeneID" id="100905839"/>
<dbReference type="KEGG" id="goe:100905839"/>
<feature type="region of interest" description="Disordered" evidence="2">
    <location>
        <begin position="158"/>
        <end position="232"/>
    </location>
</feature>
<evidence type="ECO:0000259" key="3">
    <source>
        <dbReference type="PROSITE" id="PS51840"/>
    </source>
</evidence>
<organism evidence="4 5">
    <name type="scientific">Galendromus occidentalis</name>
    <name type="common">western predatory mite</name>
    <dbReference type="NCBI Taxonomy" id="34638"/>
    <lineage>
        <taxon>Eukaryota</taxon>
        <taxon>Metazoa</taxon>
        <taxon>Ecdysozoa</taxon>
        <taxon>Arthropoda</taxon>
        <taxon>Chelicerata</taxon>
        <taxon>Arachnida</taxon>
        <taxon>Acari</taxon>
        <taxon>Parasitiformes</taxon>
        <taxon>Mesostigmata</taxon>
        <taxon>Gamasina</taxon>
        <taxon>Phytoseioidea</taxon>
        <taxon>Phytoseiidae</taxon>
        <taxon>Typhlodrominae</taxon>
        <taxon>Galendromus</taxon>
    </lineage>
</organism>
<dbReference type="RefSeq" id="XP_003747334.1">
    <property type="nucleotide sequence ID" value="XM_003747286.2"/>
</dbReference>
<dbReference type="AlphaFoldDB" id="A0AAJ6W0A7"/>
<sequence>MSIMLLKKKKYRFQVDCTVEELTAVPYVNAILFAKLRLLEGGTFSEESPRIDVRDHSVRWHKTFSFQCRMTANASTTVLDACHCRISIRKEAQGGRSCEKLGFVDLNLASFAGQGATSQRFLLEGYRQNHRLDNSILQVTVNMTLLVGDPCFKTSSKSTVSEGDGLGAVSSNPPQDGGSPSPDSSPMQPCRVMVPTDVDYSSLPRRQPHPDGGSSGGSSAETPPPINQNPLLDRADSCSLAATESGAGLSGDCGNCGSSGCLAGQGVHQRQGSDSAHLRTHFDSGSLKDRSKRSSHKNALNIVEEGNSKMDSTREDPNYLINLLLSTKLSPSLGGGELLCPSPLGALSSGPDSGVGIDNDTETESGLRQFIPALTSKDYH</sequence>
<feature type="region of interest" description="Disordered" evidence="2">
    <location>
        <begin position="283"/>
        <end position="313"/>
    </location>
</feature>
<proteinExistence type="inferred from homology"/>
<evidence type="ECO:0000256" key="1">
    <source>
        <dbReference type="ARBA" id="ARBA00034780"/>
    </source>
</evidence>
<accession>A0AAJ6W0A7</accession>
<evidence type="ECO:0000313" key="5">
    <source>
        <dbReference type="RefSeq" id="XP_003747334.1"/>
    </source>
</evidence>
<evidence type="ECO:0000313" key="4">
    <source>
        <dbReference type="Proteomes" id="UP000694867"/>
    </source>
</evidence>
<gene>
    <name evidence="5" type="primary">LOC100905839</name>
</gene>
<dbReference type="InterPro" id="IPR039931">
    <property type="entry name" value="EEIG1/2-like"/>
</dbReference>
<dbReference type="Pfam" id="PF10358">
    <property type="entry name" value="NT-C2"/>
    <property type="match status" value="1"/>
</dbReference>
<dbReference type="InterPro" id="IPR019448">
    <property type="entry name" value="NT-C2"/>
</dbReference>
<dbReference type="PANTHER" id="PTHR21456:SF1">
    <property type="entry name" value="C2 NT-TYPE DOMAIN-CONTAINING PROTEIN"/>
    <property type="match status" value="1"/>
</dbReference>
<feature type="domain" description="C2 NT-type" evidence="3">
    <location>
        <begin position="3"/>
        <end position="145"/>
    </location>
</feature>
<dbReference type="Proteomes" id="UP000694867">
    <property type="component" value="Unplaced"/>
</dbReference>
<dbReference type="PANTHER" id="PTHR21456">
    <property type="entry name" value="FAMILY WITH SEQUENCE SIMILARITY 102"/>
    <property type="match status" value="1"/>
</dbReference>
<dbReference type="PROSITE" id="PS51840">
    <property type="entry name" value="C2_NT"/>
    <property type="match status" value="1"/>
</dbReference>
<name>A0AAJ6W0A7_9ACAR</name>
<protein>
    <submittedName>
        <fullName evidence="5">Protein FAM102A</fullName>
    </submittedName>
</protein>
<keyword evidence="4" id="KW-1185">Reference proteome</keyword>
<comment type="similarity">
    <text evidence="1">Belongs to the EEIG family.</text>
</comment>
<reference evidence="5" key="1">
    <citation type="submission" date="2025-08" db="UniProtKB">
        <authorList>
            <consortium name="RefSeq"/>
        </authorList>
    </citation>
    <scope>IDENTIFICATION</scope>
</reference>